<dbReference type="InterPro" id="IPR005814">
    <property type="entry name" value="Aminotrans_3"/>
</dbReference>
<dbReference type="GO" id="GO:0008483">
    <property type="term" value="F:transaminase activity"/>
    <property type="evidence" value="ECO:0007669"/>
    <property type="project" value="InterPro"/>
</dbReference>
<proteinExistence type="predicted"/>
<dbReference type="Pfam" id="PF00202">
    <property type="entry name" value="Aminotran_3"/>
    <property type="match status" value="1"/>
</dbReference>
<sequence length="86" mass="9566">NLTIAANITGKGLLRSVELKDKATGKEISYLTGVKIRERAYELGLICRFQVNSLVLSPPLIITKEEADQIVDILKKTLVEAEDSYF</sequence>
<dbReference type="InterPro" id="IPR015422">
    <property type="entry name" value="PyrdxlP-dep_Trfase_small"/>
</dbReference>
<protein>
    <recommendedName>
        <fullName evidence="2">Aspartate aminotransferase family protein</fullName>
    </recommendedName>
</protein>
<dbReference type="GO" id="GO:0030170">
    <property type="term" value="F:pyridoxal phosphate binding"/>
    <property type="evidence" value="ECO:0007669"/>
    <property type="project" value="InterPro"/>
</dbReference>
<organism evidence="1">
    <name type="scientific">marine sediment metagenome</name>
    <dbReference type="NCBI Taxonomy" id="412755"/>
    <lineage>
        <taxon>unclassified sequences</taxon>
        <taxon>metagenomes</taxon>
        <taxon>ecological metagenomes</taxon>
    </lineage>
</organism>
<accession>X1NG68</accession>
<dbReference type="EMBL" id="BARV01030583">
    <property type="protein sequence ID" value="GAI43007.1"/>
    <property type="molecule type" value="Genomic_DNA"/>
</dbReference>
<gene>
    <name evidence="1" type="ORF">S06H3_48558</name>
</gene>
<evidence type="ECO:0000313" key="1">
    <source>
        <dbReference type="EMBL" id="GAI43007.1"/>
    </source>
</evidence>
<comment type="caution">
    <text evidence="1">The sequence shown here is derived from an EMBL/GenBank/DDBJ whole genome shotgun (WGS) entry which is preliminary data.</text>
</comment>
<feature type="non-terminal residue" evidence="1">
    <location>
        <position position="1"/>
    </location>
</feature>
<name>X1NG68_9ZZZZ</name>
<dbReference type="SUPFAM" id="SSF53383">
    <property type="entry name" value="PLP-dependent transferases"/>
    <property type="match status" value="1"/>
</dbReference>
<reference evidence="1" key="1">
    <citation type="journal article" date="2014" name="Front. Microbiol.">
        <title>High frequency of phylogenetically diverse reductive dehalogenase-homologous genes in deep subseafloor sedimentary metagenomes.</title>
        <authorList>
            <person name="Kawai M."/>
            <person name="Futagami T."/>
            <person name="Toyoda A."/>
            <person name="Takaki Y."/>
            <person name="Nishi S."/>
            <person name="Hori S."/>
            <person name="Arai W."/>
            <person name="Tsubouchi T."/>
            <person name="Morono Y."/>
            <person name="Uchiyama I."/>
            <person name="Ito T."/>
            <person name="Fujiyama A."/>
            <person name="Inagaki F."/>
            <person name="Takami H."/>
        </authorList>
    </citation>
    <scope>NUCLEOTIDE SEQUENCE</scope>
    <source>
        <strain evidence="1">Expedition CK06-06</strain>
    </source>
</reference>
<dbReference type="Gene3D" id="3.90.1150.10">
    <property type="entry name" value="Aspartate Aminotransferase, domain 1"/>
    <property type="match status" value="1"/>
</dbReference>
<dbReference type="AlphaFoldDB" id="X1NG68"/>
<dbReference type="InterPro" id="IPR015424">
    <property type="entry name" value="PyrdxlP-dep_Trfase"/>
</dbReference>
<evidence type="ECO:0008006" key="2">
    <source>
        <dbReference type="Google" id="ProtNLM"/>
    </source>
</evidence>